<feature type="DNA-binding region" description="H-T-H motif" evidence="4">
    <location>
        <begin position="46"/>
        <end position="65"/>
    </location>
</feature>
<keyword evidence="2 4" id="KW-0238">DNA-binding</keyword>
<dbReference type="Proteomes" id="UP000265768">
    <property type="component" value="Unassembled WGS sequence"/>
</dbReference>
<dbReference type="GO" id="GO:0000976">
    <property type="term" value="F:transcription cis-regulatory region binding"/>
    <property type="evidence" value="ECO:0007669"/>
    <property type="project" value="TreeGrafter"/>
</dbReference>
<dbReference type="SUPFAM" id="SSF46689">
    <property type="entry name" value="Homeodomain-like"/>
    <property type="match status" value="1"/>
</dbReference>
<dbReference type="Gene3D" id="1.10.357.10">
    <property type="entry name" value="Tetracycline Repressor, domain 2"/>
    <property type="match status" value="1"/>
</dbReference>
<dbReference type="InterPro" id="IPR036271">
    <property type="entry name" value="Tet_transcr_reg_TetR-rel_C_sf"/>
</dbReference>
<dbReference type="EMBL" id="QZEY01000024">
    <property type="protein sequence ID" value="RJL21719.1"/>
    <property type="molecule type" value="Genomic_DNA"/>
</dbReference>
<dbReference type="RefSeq" id="WP_119931252.1">
    <property type="nucleotide sequence ID" value="NZ_QZEY01000024.1"/>
</dbReference>
<evidence type="ECO:0000256" key="5">
    <source>
        <dbReference type="SAM" id="MobiDB-lite"/>
    </source>
</evidence>
<proteinExistence type="predicted"/>
<dbReference type="PROSITE" id="PS50977">
    <property type="entry name" value="HTH_TETR_2"/>
    <property type="match status" value="1"/>
</dbReference>
<evidence type="ECO:0000313" key="8">
    <source>
        <dbReference type="Proteomes" id="UP000265768"/>
    </source>
</evidence>
<gene>
    <name evidence="7" type="ORF">D5H75_36910</name>
</gene>
<evidence type="ECO:0000256" key="3">
    <source>
        <dbReference type="ARBA" id="ARBA00023163"/>
    </source>
</evidence>
<dbReference type="Pfam" id="PF02909">
    <property type="entry name" value="TetR_C_1"/>
    <property type="match status" value="1"/>
</dbReference>
<dbReference type="GO" id="GO:0045892">
    <property type="term" value="P:negative regulation of DNA-templated transcription"/>
    <property type="evidence" value="ECO:0007669"/>
    <property type="project" value="InterPro"/>
</dbReference>
<sequence>MAARSPIASIWTRPQKPQRDQAGLSRDQIVRAAIEILDAEGRDALSMRRLGARLGAAATSVYWYVSNKDELLELALDEIFGEVERPDPETSGWRPAFTIAAHSLRSLILRHPWVAQLIGVYPMYGPNALRFTDHLVGVAQHAGFQDFDVDFAVTTVVAYVYGMTIGEAAWLSNAQRAGTTMKELDERVWDVSAEIARDYPRLSERYRAYGETDPQRLRVATFDFGLVSVLDGLELRRRATRRDPDPPAGT</sequence>
<accession>A0A3A4A772</accession>
<organism evidence="7 8">
    <name type="scientific">Bailinhaonella thermotolerans</name>
    <dbReference type="NCBI Taxonomy" id="1070861"/>
    <lineage>
        <taxon>Bacteria</taxon>
        <taxon>Bacillati</taxon>
        <taxon>Actinomycetota</taxon>
        <taxon>Actinomycetes</taxon>
        <taxon>Streptosporangiales</taxon>
        <taxon>Streptosporangiaceae</taxon>
        <taxon>Bailinhaonella</taxon>
    </lineage>
</organism>
<name>A0A3A4A772_9ACTN</name>
<dbReference type="OrthoDB" id="3818006at2"/>
<evidence type="ECO:0000256" key="1">
    <source>
        <dbReference type="ARBA" id="ARBA00023015"/>
    </source>
</evidence>
<protein>
    <submittedName>
        <fullName evidence="7">TetR/AcrR family transcriptional regulator</fullName>
    </submittedName>
</protein>
<keyword evidence="1" id="KW-0805">Transcription regulation</keyword>
<keyword evidence="3" id="KW-0804">Transcription</keyword>
<dbReference type="InterPro" id="IPR009057">
    <property type="entry name" value="Homeodomain-like_sf"/>
</dbReference>
<keyword evidence="8" id="KW-1185">Reference proteome</keyword>
<evidence type="ECO:0000259" key="6">
    <source>
        <dbReference type="PROSITE" id="PS50977"/>
    </source>
</evidence>
<dbReference type="AlphaFoldDB" id="A0A3A4A772"/>
<comment type="caution">
    <text evidence="7">The sequence shown here is derived from an EMBL/GenBank/DDBJ whole genome shotgun (WGS) entry which is preliminary data.</text>
</comment>
<reference evidence="7 8" key="1">
    <citation type="submission" date="2018-09" db="EMBL/GenBank/DDBJ databases">
        <title>YIM 75507 draft genome.</title>
        <authorList>
            <person name="Tang S."/>
            <person name="Feng Y."/>
        </authorList>
    </citation>
    <scope>NUCLEOTIDE SEQUENCE [LARGE SCALE GENOMIC DNA]</scope>
    <source>
        <strain evidence="7 8">YIM 75507</strain>
    </source>
</reference>
<dbReference type="PANTHER" id="PTHR30055">
    <property type="entry name" value="HTH-TYPE TRANSCRIPTIONAL REGULATOR RUTR"/>
    <property type="match status" value="1"/>
</dbReference>
<feature type="domain" description="HTH tetR-type" evidence="6">
    <location>
        <begin position="23"/>
        <end position="83"/>
    </location>
</feature>
<evidence type="ECO:0000256" key="2">
    <source>
        <dbReference type="ARBA" id="ARBA00023125"/>
    </source>
</evidence>
<feature type="region of interest" description="Disordered" evidence="5">
    <location>
        <begin position="1"/>
        <end position="24"/>
    </location>
</feature>
<dbReference type="InterPro" id="IPR001647">
    <property type="entry name" value="HTH_TetR"/>
</dbReference>
<dbReference type="GO" id="GO:0003700">
    <property type="term" value="F:DNA-binding transcription factor activity"/>
    <property type="evidence" value="ECO:0007669"/>
    <property type="project" value="TreeGrafter"/>
</dbReference>
<dbReference type="Pfam" id="PF00440">
    <property type="entry name" value="TetR_N"/>
    <property type="match status" value="1"/>
</dbReference>
<dbReference type="InterPro" id="IPR004111">
    <property type="entry name" value="Repressor_TetR_C"/>
</dbReference>
<evidence type="ECO:0000256" key="4">
    <source>
        <dbReference type="PROSITE-ProRule" id="PRU00335"/>
    </source>
</evidence>
<dbReference type="InterPro" id="IPR050109">
    <property type="entry name" value="HTH-type_TetR-like_transc_reg"/>
</dbReference>
<dbReference type="PANTHER" id="PTHR30055:SF151">
    <property type="entry name" value="TRANSCRIPTIONAL REGULATORY PROTEIN"/>
    <property type="match status" value="1"/>
</dbReference>
<dbReference type="Gene3D" id="1.10.10.60">
    <property type="entry name" value="Homeodomain-like"/>
    <property type="match status" value="1"/>
</dbReference>
<evidence type="ECO:0000313" key="7">
    <source>
        <dbReference type="EMBL" id="RJL21719.1"/>
    </source>
</evidence>
<dbReference type="SUPFAM" id="SSF48498">
    <property type="entry name" value="Tetracyclin repressor-like, C-terminal domain"/>
    <property type="match status" value="1"/>
</dbReference>